<proteinExistence type="predicted"/>
<organism evidence="2 3">
    <name type="scientific">Saccharopolyspora shandongensis</name>
    <dbReference type="NCBI Taxonomy" id="418495"/>
    <lineage>
        <taxon>Bacteria</taxon>
        <taxon>Bacillati</taxon>
        <taxon>Actinomycetota</taxon>
        <taxon>Actinomycetes</taxon>
        <taxon>Pseudonocardiales</taxon>
        <taxon>Pseudonocardiaceae</taxon>
        <taxon>Saccharopolyspora</taxon>
    </lineage>
</organism>
<gene>
    <name evidence="2" type="ORF">SAMN05216215_100741</name>
</gene>
<dbReference type="Proteomes" id="UP000199529">
    <property type="component" value="Unassembled WGS sequence"/>
</dbReference>
<feature type="region of interest" description="Disordered" evidence="1">
    <location>
        <begin position="112"/>
        <end position="149"/>
    </location>
</feature>
<feature type="region of interest" description="Disordered" evidence="1">
    <location>
        <begin position="218"/>
        <end position="248"/>
    </location>
</feature>
<evidence type="ECO:0000256" key="1">
    <source>
        <dbReference type="SAM" id="MobiDB-lite"/>
    </source>
</evidence>
<keyword evidence="3" id="KW-1185">Reference proteome</keyword>
<reference evidence="3" key="1">
    <citation type="submission" date="2016-10" db="EMBL/GenBank/DDBJ databases">
        <authorList>
            <person name="Varghese N."/>
            <person name="Submissions S."/>
        </authorList>
    </citation>
    <scope>NUCLEOTIDE SEQUENCE [LARGE SCALE GENOMIC DNA]</scope>
    <source>
        <strain evidence="3">CGMCC 4.3530</strain>
    </source>
</reference>
<dbReference type="AlphaFoldDB" id="A0A1H2YJF1"/>
<protein>
    <submittedName>
        <fullName evidence="2">Uncharacterized protein</fullName>
    </submittedName>
</protein>
<name>A0A1H2YJF1_9PSEU</name>
<evidence type="ECO:0000313" key="2">
    <source>
        <dbReference type="EMBL" id="SDX04679.1"/>
    </source>
</evidence>
<dbReference type="EMBL" id="FNOK01000007">
    <property type="protein sequence ID" value="SDX04679.1"/>
    <property type="molecule type" value="Genomic_DNA"/>
</dbReference>
<accession>A0A1H2YJF1</accession>
<evidence type="ECO:0000313" key="3">
    <source>
        <dbReference type="Proteomes" id="UP000199529"/>
    </source>
</evidence>
<sequence length="248" mass="26510">MITARGTTTAHGRCALGQLQPCNGKEVSAGVDQKGILLDHAGTSKCCIQACVELLHTSNVKSGPCGTLHPIHRNVLYSSGVQLVSKFISCVEVRRDETEVAVIAAGRDDGFNRRTHLSSEPTGGPGLQDREIAADGGGEQHASWAEHTPGFGQRLRTVIAIDQVIERTEEQHDIRGVIGAGQVAGIAELRSDTRDRGRRFHMTGHRIDNVHRVAFSSQPAGMNSGPATDIEHSHPRPGHGPTHQLLGA</sequence>